<dbReference type="GeneID" id="54547517"/>
<feature type="domain" description="GRAM" evidence="1">
    <location>
        <begin position="52"/>
        <end position="108"/>
    </location>
</feature>
<accession>A0A6A6JMV5</accession>
<dbReference type="RefSeq" id="XP_033655470.1">
    <property type="nucleotide sequence ID" value="XM_033794342.1"/>
</dbReference>
<dbReference type="Pfam" id="PF02893">
    <property type="entry name" value="GRAM"/>
    <property type="match status" value="1"/>
</dbReference>
<gene>
    <name evidence="2" type="ORF">EI97DRAFT_278736</name>
</gene>
<dbReference type="Gene3D" id="2.30.29.30">
    <property type="entry name" value="Pleckstrin-homology domain (PH domain)/Phosphotyrosine-binding domain (PTB)"/>
    <property type="match status" value="1"/>
</dbReference>
<evidence type="ECO:0000313" key="3">
    <source>
        <dbReference type="Proteomes" id="UP000800097"/>
    </source>
</evidence>
<dbReference type="Proteomes" id="UP000800097">
    <property type="component" value="Unassembled WGS sequence"/>
</dbReference>
<evidence type="ECO:0000313" key="2">
    <source>
        <dbReference type="EMBL" id="KAF2277931.1"/>
    </source>
</evidence>
<dbReference type="AlphaFoldDB" id="A0A6A6JMV5"/>
<organism evidence="2 3">
    <name type="scientific">Westerdykella ornata</name>
    <dbReference type="NCBI Taxonomy" id="318751"/>
    <lineage>
        <taxon>Eukaryota</taxon>
        <taxon>Fungi</taxon>
        <taxon>Dikarya</taxon>
        <taxon>Ascomycota</taxon>
        <taxon>Pezizomycotina</taxon>
        <taxon>Dothideomycetes</taxon>
        <taxon>Pleosporomycetidae</taxon>
        <taxon>Pleosporales</taxon>
        <taxon>Sporormiaceae</taxon>
        <taxon>Westerdykella</taxon>
    </lineage>
</organism>
<sequence length="207" mass="22657">MDVRSEDLLPGEKVLITKSANALVKITEYGLSRFFADDLLRLMGMKKIEGIGGKLYLTNYRLLFKSHAFNRLTGKFSVALPTIKSVKDTSRFVMKRIDVVTDTETFQFVVWGIPELISAIDRARAALTDVEIEQLRTSAAENYRRFGDGLKVANAIETMNRALLVARKSGTLAKIAAGASNPFELSGIMNLLELLGDGPPAQGSSTG</sequence>
<dbReference type="EMBL" id="ML986489">
    <property type="protein sequence ID" value="KAF2277931.1"/>
    <property type="molecule type" value="Genomic_DNA"/>
</dbReference>
<proteinExistence type="predicted"/>
<evidence type="ECO:0000259" key="1">
    <source>
        <dbReference type="Pfam" id="PF02893"/>
    </source>
</evidence>
<protein>
    <recommendedName>
        <fullName evidence="1">GRAM domain-containing protein</fullName>
    </recommendedName>
</protein>
<reference evidence="2" key="1">
    <citation type="journal article" date="2020" name="Stud. Mycol.">
        <title>101 Dothideomycetes genomes: a test case for predicting lifestyles and emergence of pathogens.</title>
        <authorList>
            <person name="Haridas S."/>
            <person name="Albert R."/>
            <person name="Binder M."/>
            <person name="Bloem J."/>
            <person name="Labutti K."/>
            <person name="Salamov A."/>
            <person name="Andreopoulos B."/>
            <person name="Baker S."/>
            <person name="Barry K."/>
            <person name="Bills G."/>
            <person name="Bluhm B."/>
            <person name="Cannon C."/>
            <person name="Castanera R."/>
            <person name="Culley D."/>
            <person name="Daum C."/>
            <person name="Ezra D."/>
            <person name="Gonzalez J."/>
            <person name="Henrissat B."/>
            <person name="Kuo A."/>
            <person name="Liang C."/>
            <person name="Lipzen A."/>
            <person name="Lutzoni F."/>
            <person name="Magnuson J."/>
            <person name="Mondo S."/>
            <person name="Nolan M."/>
            <person name="Ohm R."/>
            <person name="Pangilinan J."/>
            <person name="Park H.-J."/>
            <person name="Ramirez L."/>
            <person name="Alfaro M."/>
            <person name="Sun H."/>
            <person name="Tritt A."/>
            <person name="Yoshinaga Y."/>
            <person name="Zwiers L.-H."/>
            <person name="Turgeon B."/>
            <person name="Goodwin S."/>
            <person name="Spatafora J."/>
            <person name="Crous P."/>
            <person name="Grigoriev I."/>
        </authorList>
    </citation>
    <scope>NUCLEOTIDE SEQUENCE</scope>
    <source>
        <strain evidence="2">CBS 379.55</strain>
    </source>
</reference>
<name>A0A6A6JMV5_WESOR</name>
<dbReference type="OrthoDB" id="5002400at2759"/>
<dbReference type="InterPro" id="IPR004182">
    <property type="entry name" value="GRAM"/>
</dbReference>
<dbReference type="InterPro" id="IPR011993">
    <property type="entry name" value="PH-like_dom_sf"/>
</dbReference>
<keyword evidence="3" id="KW-1185">Reference proteome</keyword>